<gene>
    <name evidence="5" type="ORF">QO192_08675</name>
</gene>
<evidence type="ECO:0000313" key="5">
    <source>
        <dbReference type="EMBL" id="MEZ7515355.1"/>
    </source>
</evidence>
<dbReference type="PANTHER" id="PTHR30408">
    <property type="entry name" value="TYPE-1 RESTRICTION ENZYME ECOKI SPECIFICITY PROTEIN"/>
    <property type="match status" value="1"/>
</dbReference>
<dbReference type="EC" id="3.1.21.-" evidence="5"/>
<dbReference type="InterPro" id="IPR052021">
    <property type="entry name" value="Type-I_RS_S_subunit"/>
</dbReference>
<dbReference type="SUPFAM" id="SSF116734">
    <property type="entry name" value="DNA methylase specificity domain"/>
    <property type="match status" value="2"/>
</dbReference>
<dbReference type="Gene3D" id="3.90.220.20">
    <property type="entry name" value="DNA methylase specificity domains"/>
    <property type="match status" value="2"/>
</dbReference>
<comment type="similarity">
    <text evidence="1">Belongs to the type-I restriction system S methylase family.</text>
</comment>
<dbReference type="InterPro" id="IPR001025">
    <property type="entry name" value="BAH_dom"/>
</dbReference>
<dbReference type="Pfam" id="PF01420">
    <property type="entry name" value="Methylase_S"/>
    <property type="match status" value="2"/>
</dbReference>
<keyword evidence="2" id="KW-0680">Restriction system</keyword>
<evidence type="ECO:0000313" key="6">
    <source>
        <dbReference type="Proteomes" id="UP001568894"/>
    </source>
</evidence>
<dbReference type="GO" id="GO:0016787">
    <property type="term" value="F:hydrolase activity"/>
    <property type="evidence" value="ECO:0007669"/>
    <property type="project" value="UniProtKB-KW"/>
</dbReference>
<accession>A0ABV4KCI3</accession>
<dbReference type="PANTHER" id="PTHR30408:SF13">
    <property type="entry name" value="TYPE I RESTRICTION ENZYME HINDI SPECIFICITY SUBUNIT"/>
    <property type="match status" value="1"/>
</dbReference>
<keyword evidence="5" id="KW-0378">Hydrolase</keyword>
<keyword evidence="5" id="KW-0540">Nuclease</keyword>
<dbReference type="RefSeq" id="WP_371569763.1">
    <property type="nucleotide sequence ID" value="NZ_JASMRN010000006.1"/>
</dbReference>
<keyword evidence="5" id="KW-0255">Endonuclease</keyword>
<evidence type="ECO:0000259" key="4">
    <source>
        <dbReference type="PROSITE" id="PS51038"/>
    </source>
</evidence>
<evidence type="ECO:0000256" key="1">
    <source>
        <dbReference type="ARBA" id="ARBA00010923"/>
    </source>
</evidence>
<comment type="caution">
    <text evidence="5">The sequence shown here is derived from an EMBL/GenBank/DDBJ whole genome shotgun (WGS) entry which is preliminary data.</text>
</comment>
<dbReference type="GO" id="GO:0004519">
    <property type="term" value="F:endonuclease activity"/>
    <property type="evidence" value="ECO:0007669"/>
    <property type="project" value="UniProtKB-KW"/>
</dbReference>
<dbReference type="PROSITE" id="PS51038">
    <property type="entry name" value="BAH"/>
    <property type="match status" value="1"/>
</dbReference>
<dbReference type="InterPro" id="IPR044946">
    <property type="entry name" value="Restrct_endonuc_typeI_TRD_sf"/>
</dbReference>
<reference evidence="5 6" key="1">
    <citation type="submission" date="2023-05" db="EMBL/GenBank/DDBJ databases">
        <title>Adaptations of aquatic viruses from atmosphere-close ecosystems of the Central Arctic Ocean.</title>
        <authorList>
            <person name="Rahlff J."/>
            <person name="Holmfeldt K."/>
        </authorList>
    </citation>
    <scope>NUCLEOTIDE SEQUENCE [LARGE SCALE GENOMIC DNA]</scope>
    <source>
        <strain evidence="5 6">Arc14</strain>
    </source>
</reference>
<feature type="domain" description="BAH" evidence="4">
    <location>
        <begin position="64"/>
        <end position="188"/>
    </location>
</feature>
<dbReference type="EMBL" id="JASMRN010000006">
    <property type="protein sequence ID" value="MEZ7515355.1"/>
    <property type="molecule type" value="Genomic_DNA"/>
</dbReference>
<evidence type="ECO:0000256" key="3">
    <source>
        <dbReference type="ARBA" id="ARBA00023125"/>
    </source>
</evidence>
<name>A0ABV4KCI3_9FLAO</name>
<dbReference type="Proteomes" id="UP001568894">
    <property type="component" value="Unassembled WGS sequence"/>
</dbReference>
<evidence type="ECO:0000256" key="2">
    <source>
        <dbReference type="ARBA" id="ARBA00022747"/>
    </source>
</evidence>
<keyword evidence="6" id="KW-1185">Reference proteome</keyword>
<dbReference type="InterPro" id="IPR000055">
    <property type="entry name" value="Restrct_endonuc_typeI_TRD"/>
</dbReference>
<proteinExistence type="inferred from homology"/>
<sequence length="394" mass="45548">MQSNYKKLGDYIQPVNNRNKELIDVLLLGVSIKKVLMPSIANIIGTDMSTYKLISKNQFAYGPVTSRNGDKISIALLEDHENAMISQAYTVFEVVNENELLPEYLMMWFRRPEFDRYARFKSHGSAREIFDWAEMCETELPIPSLEKQQEIVKEYNVIQNRITLNNQLITKLEETAQAIYKQWFVDFEFLDGNGKPYKSNGGEMVFCEELEKDIPVGWRIDTFENMMDFKTGKLNSNAAVVDGEYPFFTCSSETYKTNTCSFDCEAVLLAGNNASAIYPLKYFNGKFDAYQRTYIITPKNKMISIYQIYFAIKDELEGFKGVSSGTATKFLTMKILNPIEIFVCDSNTNLLFSKYLKPFFIRKLEIEKNQELFYELSSITQAKMTKVETEIIQQ</sequence>
<organism evidence="5 6">
    <name type="scientific">Flavobacterium frigidarium</name>
    <dbReference type="NCBI Taxonomy" id="99286"/>
    <lineage>
        <taxon>Bacteria</taxon>
        <taxon>Pseudomonadati</taxon>
        <taxon>Bacteroidota</taxon>
        <taxon>Flavobacteriia</taxon>
        <taxon>Flavobacteriales</taxon>
        <taxon>Flavobacteriaceae</taxon>
        <taxon>Flavobacterium</taxon>
    </lineage>
</organism>
<keyword evidence="3" id="KW-0238">DNA-binding</keyword>
<protein>
    <submittedName>
        <fullName evidence="5">Restriction endonuclease subunit S</fullName>
        <ecNumber evidence="5">3.1.21.-</ecNumber>
    </submittedName>
</protein>